<organism evidence="1 2">
    <name type="scientific">Lactobacillus amylovorus (strain GRL 1112)</name>
    <dbReference type="NCBI Taxonomy" id="695560"/>
    <lineage>
        <taxon>Bacteria</taxon>
        <taxon>Bacillati</taxon>
        <taxon>Bacillota</taxon>
        <taxon>Bacilli</taxon>
        <taxon>Lactobacillales</taxon>
        <taxon>Lactobacillaceae</taxon>
        <taxon>Lactobacillus</taxon>
    </lineage>
</organism>
<accession>E4SJ14</accession>
<reference evidence="1 2" key="1">
    <citation type="journal article" date="2011" name="J. Bacteriol.">
        <title>Genome sequence of Lactobacillus amylovorus GRL1112.</title>
        <authorList>
            <person name="Kant R."/>
            <person name="Paulin L."/>
            <person name="Alatalo E."/>
            <person name="de Vos W.M."/>
            <person name="Palva A."/>
        </authorList>
    </citation>
    <scope>NUCLEOTIDE SEQUENCE [LARGE SCALE GENOMIC DNA]</scope>
    <source>
        <strain evidence="1 2">GRL 1112</strain>
    </source>
</reference>
<evidence type="ECO:0000313" key="1">
    <source>
        <dbReference type="EMBL" id="ADQ59163.1"/>
    </source>
</evidence>
<evidence type="ECO:0000313" key="2">
    <source>
        <dbReference type="Proteomes" id="UP000007033"/>
    </source>
</evidence>
<gene>
    <name evidence="1" type="ordered locus">LA2_06030</name>
</gene>
<dbReference type="EMBL" id="CP002338">
    <property type="protein sequence ID" value="ADQ59163.1"/>
    <property type="molecule type" value="Genomic_DNA"/>
</dbReference>
<sequence length="58" mass="6978">MIHSCKRKHADYHLTKEAALNEELNYSHYKADTNTWKQYIDGSADIIIKWLKDLYEYT</sequence>
<dbReference type="AlphaFoldDB" id="E4SJ14"/>
<dbReference type="KEGG" id="lam:LA2_06030"/>
<proteinExistence type="predicted"/>
<name>E4SJ14_LACAR</name>
<dbReference type="HOGENOM" id="CLU_2973592_0_0_9"/>
<dbReference type="RefSeq" id="WP_013437958.1">
    <property type="nucleotide sequence ID" value="NC_014724.1"/>
</dbReference>
<protein>
    <submittedName>
        <fullName evidence="1">Uncharacterized protein</fullName>
    </submittedName>
</protein>
<dbReference type="PATRIC" id="fig|695560.3.peg.1186"/>
<dbReference type="Proteomes" id="UP000007033">
    <property type="component" value="Chromosome"/>
</dbReference>